<dbReference type="AlphaFoldDB" id="J7G1R8"/>
<gene>
    <name evidence="1" type="ORF">CMESO_255</name>
</gene>
<proteinExistence type="predicted"/>
<sequence length="323" mass="37931">MFFFIPIYLPGFQSGKNLNRKINSKFNDISFYKLKKKTKPLIQCNKNDWNLIEPNLRKSYKFNIDESVEKSIVKFQLVENPNSFYDFCFINREYLNYCFLYRLTAFKLRTETDLKIKRQTKKIEDFRKKILNNITFIDQPVSQGLILGEKRIKEILQCSLSEKEILGKIGDDIPSISCFWVVLNAALSAWEKKVNVEAPQSHPETYVKLKKIKKIFSHSTKHQKMLVLELKYIDTVLYEKENLAEITNHEADIIEGIRLLNSQLEKLPSNSYAPLLEKTLLINNQILEKKFGSIFKNLNNFGINFPLSKIETNSRLIEIQKNE</sequence>
<dbReference type="EMBL" id="CP003681">
    <property type="protein sequence ID" value="AFP65427.1"/>
    <property type="molecule type" value="Genomic_DNA"/>
</dbReference>
<organism evidence="1 2">
    <name type="scientific">Chroomonas mesostigmatica CCMP1168</name>
    <dbReference type="NCBI Taxonomy" id="1195612"/>
    <lineage>
        <taxon>Eukaryota</taxon>
        <taxon>Cryptophyceae</taxon>
        <taxon>Pyrenomonadales</taxon>
        <taxon>Chroomonadaceae</taxon>
        <taxon>Chroomonas</taxon>
    </lineage>
</organism>
<evidence type="ECO:0000313" key="1">
    <source>
        <dbReference type="EMBL" id="AFP65427.1"/>
    </source>
</evidence>
<dbReference type="Proteomes" id="UP000243348">
    <property type="component" value="Nucleomorph 2"/>
</dbReference>
<keyword evidence="1" id="KW-0542">Nucleomorph</keyword>
<name>J7G1R8_9CRYP</name>
<geneLocation type="nucleomorph" evidence="1"/>
<accession>J7G1R8</accession>
<protein>
    <submittedName>
        <fullName evidence="1">Uncharacterized protein</fullName>
    </submittedName>
</protein>
<evidence type="ECO:0000313" key="2">
    <source>
        <dbReference type="Proteomes" id="UP000243348"/>
    </source>
</evidence>
<reference evidence="1 2" key="1">
    <citation type="journal article" date="2012" name="Genome Biol. Evol.">
        <title>Nucleomorph genome sequence of the cryptophyte alga Chroomonas mesostigmatica CCMP1168 reveals lineage-specific gene loss and genome complexity.</title>
        <authorList>
            <person name="Moore C.E."/>
            <person name="Curtis B."/>
            <person name="Mills T."/>
            <person name="Tanifuji G."/>
            <person name="Archibald J.M."/>
        </authorList>
    </citation>
    <scope>NUCLEOTIDE SEQUENCE [LARGE SCALE GENOMIC DNA]</scope>
    <source>
        <strain evidence="1 2">CCMP1168</strain>
    </source>
</reference>